<proteinExistence type="predicted"/>
<evidence type="ECO:0000313" key="2">
    <source>
        <dbReference type="Proteomes" id="UP000032274"/>
    </source>
</evidence>
<accession>A0AA40JQ95</accession>
<evidence type="ECO:0000313" key="1">
    <source>
        <dbReference type="EMBL" id="KIU01648.1"/>
    </source>
</evidence>
<reference evidence="1 2" key="1">
    <citation type="submission" date="2015-01" db="EMBL/GenBank/DDBJ databases">
        <title>Characterization of Swiss Staphylococcus aureus strains involved in food poisoning.</title>
        <authorList>
            <person name="Crovadore J."/>
            <person name="Chablais R."/>
            <person name="Tonacini J."/>
            <person name="Schnyder B."/>
            <person name="Lefort F."/>
        </authorList>
    </citation>
    <scope>NUCLEOTIDE SEQUENCE [LARGE SCALE GENOMIC DNA]</scope>
    <source>
        <strain evidence="1 2">SA-120</strain>
    </source>
</reference>
<dbReference type="AlphaFoldDB" id="A0AA40JQ95"/>
<organism evidence="1 2">
    <name type="scientific">Staphylococcus aureus</name>
    <dbReference type="NCBI Taxonomy" id="1280"/>
    <lineage>
        <taxon>Bacteria</taxon>
        <taxon>Bacillati</taxon>
        <taxon>Bacillota</taxon>
        <taxon>Bacilli</taxon>
        <taxon>Bacillales</taxon>
        <taxon>Staphylococcaceae</taxon>
        <taxon>Staphylococcus</taxon>
    </lineage>
</organism>
<gene>
    <name evidence="1" type="ORF">QU38_00550</name>
</gene>
<dbReference type="EMBL" id="JXIG01000126">
    <property type="protein sequence ID" value="KIU01648.1"/>
    <property type="molecule type" value="Genomic_DNA"/>
</dbReference>
<feature type="non-terminal residue" evidence="1">
    <location>
        <position position="84"/>
    </location>
</feature>
<name>A0AA40JQ95_STAAU</name>
<protein>
    <submittedName>
        <fullName evidence="1">Uncharacterized protein</fullName>
    </submittedName>
</protein>
<sequence>MRANGQFDVSSSIFARPIRAVSTKWAGVVPVSLWNEREKVRSLMPALMARTGPDRSPAGSSRISVINFRSRGVALTWTARLGLN</sequence>
<dbReference type="Proteomes" id="UP000032274">
    <property type="component" value="Unassembled WGS sequence"/>
</dbReference>
<comment type="caution">
    <text evidence="1">The sequence shown here is derived from an EMBL/GenBank/DDBJ whole genome shotgun (WGS) entry which is preliminary data.</text>
</comment>